<organism evidence="1 2">
    <name type="scientific">Pristionchus pacificus</name>
    <name type="common">Parasitic nematode worm</name>
    <dbReference type="NCBI Taxonomy" id="54126"/>
    <lineage>
        <taxon>Eukaryota</taxon>
        <taxon>Metazoa</taxon>
        <taxon>Ecdysozoa</taxon>
        <taxon>Nematoda</taxon>
        <taxon>Chromadorea</taxon>
        <taxon>Rhabditida</taxon>
        <taxon>Rhabditina</taxon>
        <taxon>Diplogasteromorpha</taxon>
        <taxon>Diplogasteroidea</taxon>
        <taxon>Neodiplogasteridae</taxon>
        <taxon>Pristionchus</taxon>
    </lineage>
</organism>
<accession>A0A2A6CJI9</accession>
<protein>
    <submittedName>
        <fullName evidence="1">G protein-coupled receptor</fullName>
    </submittedName>
</protein>
<keyword evidence="2" id="KW-1185">Reference proteome</keyword>
<reference evidence="1" key="2">
    <citation type="submission" date="2022-06" db="UniProtKB">
        <authorList>
            <consortium name="EnsemblMetazoa"/>
        </authorList>
    </citation>
    <scope>IDENTIFICATION</scope>
    <source>
        <strain evidence="1">PS312</strain>
    </source>
</reference>
<dbReference type="AlphaFoldDB" id="A0A2A6CJI9"/>
<evidence type="ECO:0000313" key="1">
    <source>
        <dbReference type="EnsemblMetazoa" id="PPA15552.1"/>
    </source>
</evidence>
<proteinExistence type="predicted"/>
<accession>A0A8R1YD27</accession>
<dbReference type="Proteomes" id="UP000005239">
    <property type="component" value="Unassembled WGS sequence"/>
</dbReference>
<dbReference type="InterPro" id="IPR019425">
    <property type="entry name" value="7TM_GPCR_serpentine_rcpt_Srt"/>
</dbReference>
<dbReference type="PANTHER" id="PTHR23021">
    <property type="entry name" value="SERPENTINE RECEPTOR, CLASS T"/>
    <property type="match status" value="1"/>
</dbReference>
<dbReference type="PANTHER" id="PTHR23021:SF11">
    <property type="entry name" value="SERPENTINE RECEPTOR, CLASS T"/>
    <property type="match status" value="1"/>
</dbReference>
<gene>
    <name evidence="1" type="primary">WBGene00105106</name>
</gene>
<evidence type="ECO:0000313" key="2">
    <source>
        <dbReference type="Proteomes" id="UP000005239"/>
    </source>
</evidence>
<sequence length="455" mass="51112">MNRVDQPRTTMARTGRLIMFWLAVVEMVAVYVNSISLGILFIQGAVCCTYPLYNFVTGCTAVGTWCCASIRGLVLVLNRMRALLGKDGWIERNTWSSLLFTSCYGAYYTLLTPPGCLNFKYQTLMFSPYYSIPHAFNNIVIVSLTTLLYAVFLVLFIHKSQYGSPAYDCSAVHESGQWWSVNHGQPQLALGTWSVLFGTISLVSCMFKSSRLKLLHVILYVPCTLAILPLRKQACFKTLENRSLQIMIWLAAVDIVALSVNSFSLGILLLQGAVYCTYPLYNYVTGCIALGSWCGASIGGLVLVINRMRALLRRVGWMESNISSVLIFTTFYWAYYTLFTPPGFANSKYQTFLFTPVIYASDEFNYHSIPHAFNNIVVVSLSTLLYADFLIMLIQKSILIQASLICLFDVVASATFAYMNFIGASFSLMQFGQICWQLSHGMPPFIYLFLNRTIS</sequence>
<reference evidence="2" key="1">
    <citation type="journal article" date="2008" name="Nat. Genet.">
        <title>The Pristionchus pacificus genome provides a unique perspective on nematode lifestyle and parasitism.</title>
        <authorList>
            <person name="Dieterich C."/>
            <person name="Clifton S.W."/>
            <person name="Schuster L.N."/>
            <person name="Chinwalla A."/>
            <person name="Delehaunty K."/>
            <person name="Dinkelacker I."/>
            <person name="Fulton L."/>
            <person name="Fulton R."/>
            <person name="Godfrey J."/>
            <person name="Minx P."/>
            <person name="Mitreva M."/>
            <person name="Roeseler W."/>
            <person name="Tian H."/>
            <person name="Witte H."/>
            <person name="Yang S.P."/>
            <person name="Wilson R.K."/>
            <person name="Sommer R.J."/>
        </authorList>
    </citation>
    <scope>NUCLEOTIDE SEQUENCE [LARGE SCALE GENOMIC DNA]</scope>
    <source>
        <strain evidence="2">PS312</strain>
    </source>
</reference>
<dbReference type="OrthoDB" id="5873245at2759"/>
<dbReference type="EnsemblMetazoa" id="PPA15552.1">
    <property type="protein sequence ID" value="PPA15552.1"/>
    <property type="gene ID" value="WBGene00105106"/>
</dbReference>
<dbReference type="Pfam" id="PF10321">
    <property type="entry name" value="7TM_GPCR_Srt"/>
    <property type="match status" value="1"/>
</dbReference>
<name>A0A2A6CJI9_PRIPA</name>